<reference evidence="1" key="1">
    <citation type="submission" date="2019-08" db="EMBL/GenBank/DDBJ databases">
        <authorList>
            <person name="Kucharzyk K."/>
            <person name="Murdoch R.W."/>
            <person name="Higgins S."/>
            <person name="Loffler F."/>
        </authorList>
    </citation>
    <scope>NUCLEOTIDE SEQUENCE</scope>
</reference>
<dbReference type="AlphaFoldDB" id="A0A644T028"/>
<gene>
    <name evidence="1" type="ORF">SDC9_05856</name>
</gene>
<organism evidence="1">
    <name type="scientific">bioreactor metagenome</name>
    <dbReference type="NCBI Taxonomy" id="1076179"/>
    <lineage>
        <taxon>unclassified sequences</taxon>
        <taxon>metagenomes</taxon>
        <taxon>ecological metagenomes</taxon>
    </lineage>
</organism>
<proteinExistence type="predicted"/>
<comment type="caution">
    <text evidence="1">The sequence shown here is derived from an EMBL/GenBank/DDBJ whole genome shotgun (WGS) entry which is preliminary data.</text>
</comment>
<protein>
    <recommendedName>
        <fullName evidence="2">Stage V sporulation protein AE</fullName>
    </recommendedName>
</protein>
<accession>A0A644T028</accession>
<dbReference type="EMBL" id="VSSQ01000012">
    <property type="protein sequence ID" value="MPL60298.1"/>
    <property type="molecule type" value="Genomic_DNA"/>
</dbReference>
<evidence type="ECO:0008006" key="2">
    <source>
        <dbReference type="Google" id="ProtNLM"/>
    </source>
</evidence>
<evidence type="ECO:0000313" key="1">
    <source>
        <dbReference type="EMBL" id="MPL60298.1"/>
    </source>
</evidence>
<dbReference type="InterPro" id="IPR025914">
    <property type="entry name" value="SpoVAE"/>
</dbReference>
<dbReference type="Pfam" id="PF14097">
    <property type="entry name" value="SpoVAE"/>
    <property type="match status" value="1"/>
</dbReference>
<sequence>MPKKVRVILITDGDRVAQHVVEEIGTSLGLRCISASAGNPTPISGEKIVKLLKTVPYDPVLVMFDDRGESHKGLGERAMEYVASHPDIEVLGAIAVASNTTGIDGVVADACITGEGELVNAPVDKCGEIKHGSKGAKITGDTVDVLNDVEVPIIIGVGDIGKMDKADDIRRGSPITKKAIEEVLKRSGVQYGGRT</sequence>
<name>A0A644T028_9ZZZZ</name>